<keyword evidence="10" id="KW-0626">Porin</keyword>
<dbReference type="PROSITE" id="PS51257">
    <property type="entry name" value="PROKAR_LIPOPROTEIN"/>
    <property type="match status" value="1"/>
</dbReference>
<keyword evidence="8" id="KW-0625">Polysaccharide transport</keyword>
<dbReference type="Gene3D" id="3.10.560.10">
    <property type="entry name" value="Outer membrane lipoprotein wza domain like"/>
    <property type="match status" value="1"/>
</dbReference>
<dbReference type="AlphaFoldDB" id="L0GWR0"/>
<dbReference type="GO" id="GO:0009279">
    <property type="term" value="C:cell outer membrane"/>
    <property type="evidence" value="ECO:0007669"/>
    <property type="project" value="UniProtKB-SubCell"/>
</dbReference>
<proteinExistence type="inferred from homology"/>
<dbReference type="KEGG" id="tmb:Thimo_0980"/>
<evidence type="ECO:0000256" key="5">
    <source>
        <dbReference type="ARBA" id="ARBA00022597"/>
    </source>
</evidence>
<dbReference type="Proteomes" id="UP000010816">
    <property type="component" value="Chromosome"/>
</dbReference>
<dbReference type="PANTHER" id="PTHR33619:SF3">
    <property type="entry name" value="POLYSACCHARIDE EXPORT PROTEIN GFCE-RELATED"/>
    <property type="match status" value="1"/>
</dbReference>
<evidence type="ECO:0000256" key="4">
    <source>
        <dbReference type="ARBA" id="ARBA00022452"/>
    </source>
</evidence>
<evidence type="ECO:0000256" key="1">
    <source>
        <dbReference type="ARBA" id="ARBA00004571"/>
    </source>
</evidence>
<dbReference type="GO" id="GO:0046930">
    <property type="term" value="C:pore complex"/>
    <property type="evidence" value="ECO:0007669"/>
    <property type="project" value="UniProtKB-KW"/>
</dbReference>
<gene>
    <name evidence="18" type="ORF">Thimo_0980</name>
</gene>
<dbReference type="Gene3D" id="3.30.1950.10">
    <property type="entry name" value="wza like domain"/>
    <property type="match status" value="1"/>
</dbReference>
<keyword evidence="11" id="KW-0472">Membrane</keyword>
<evidence type="ECO:0000256" key="9">
    <source>
        <dbReference type="ARBA" id="ARBA00023065"/>
    </source>
</evidence>
<feature type="chain" id="PRO_5003943174" evidence="15">
    <location>
        <begin position="20"/>
        <end position="246"/>
    </location>
</feature>
<evidence type="ECO:0000259" key="16">
    <source>
        <dbReference type="Pfam" id="PF02563"/>
    </source>
</evidence>
<keyword evidence="19" id="KW-1185">Reference proteome</keyword>
<evidence type="ECO:0000256" key="3">
    <source>
        <dbReference type="ARBA" id="ARBA00022448"/>
    </source>
</evidence>
<keyword evidence="3" id="KW-0813">Transport</keyword>
<dbReference type="eggNOG" id="COG1596">
    <property type="taxonomic scope" value="Bacteria"/>
</dbReference>
<sequence>MLRKVGILFFAMIAAAFLAQGCQSTGSVKDRLDDTGSPADGSVSADMIPAVRGLPPDPGPVSVYRIAPDDLLSITVFQVEELSSEQRVLASGEIYMPLVGAIEVAGLTPDEAQRRIAAKLEKNYLQNPQVRVSVEEAASQKVVVIGAVNAPGVYPIKGRTTLLQAIAQARGLNSIAADEEVVVFRGASQEDMKAYVVSFADVRSGKVRDPMLIGGDTVQVPESASAKFFKGLFGFIRGPSVPVPAY</sequence>
<dbReference type="STRING" id="765912.Thimo_0980"/>
<evidence type="ECO:0000256" key="2">
    <source>
        <dbReference type="ARBA" id="ARBA00009450"/>
    </source>
</evidence>
<dbReference type="GO" id="GO:0015159">
    <property type="term" value="F:polysaccharide transmembrane transporter activity"/>
    <property type="evidence" value="ECO:0007669"/>
    <property type="project" value="InterPro"/>
</dbReference>
<keyword evidence="5" id="KW-0762">Sugar transport</keyword>
<evidence type="ECO:0000256" key="8">
    <source>
        <dbReference type="ARBA" id="ARBA00023047"/>
    </source>
</evidence>
<evidence type="ECO:0000256" key="14">
    <source>
        <dbReference type="ARBA" id="ARBA00023288"/>
    </source>
</evidence>
<feature type="domain" description="Polysaccharide export protein N-terminal" evidence="16">
    <location>
        <begin position="62"/>
        <end position="134"/>
    </location>
</feature>
<dbReference type="HOGENOM" id="CLU_038343_2_1_6"/>
<keyword evidence="14" id="KW-0449">Lipoprotein</keyword>
<dbReference type="GO" id="GO:0015288">
    <property type="term" value="F:porin activity"/>
    <property type="evidence" value="ECO:0007669"/>
    <property type="project" value="UniProtKB-KW"/>
</dbReference>
<dbReference type="InterPro" id="IPR054765">
    <property type="entry name" value="SLBB_dom"/>
</dbReference>
<dbReference type="EMBL" id="CP003051">
    <property type="protein sequence ID" value="AGA89805.1"/>
    <property type="molecule type" value="Genomic_DNA"/>
</dbReference>
<evidence type="ECO:0000256" key="7">
    <source>
        <dbReference type="ARBA" id="ARBA00022729"/>
    </source>
</evidence>
<evidence type="ECO:0000256" key="12">
    <source>
        <dbReference type="ARBA" id="ARBA00023139"/>
    </source>
</evidence>
<dbReference type="GO" id="GO:0006811">
    <property type="term" value="P:monoatomic ion transport"/>
    <property type="evidence" value="ECO:0007669"/>
    <property type="project" value="UniProtKB-KW"/>
</dbReference>
<reference evidence="18 19" key="1">
    <citation type="submission" date="2011-09" db="EMBL/GenBank/DDBJ databases">
        <title>Complete sequence of chromosome of Thioflavicoccus mobilis 8321.</title>
        <authorList>
            <consortium name="US DOE Joint Genome Institute"/>
            <person name="Lucas S."/>
            <person name="Han J."/>
            <person name="Lapidus A."/>
            <person name="Cheng J.-F."/>
            <person name="Goodwin L."/>
            <person name="Pitluck S."/>
            <person name="Peters L."/>
            <person name="Ovchinnikova G."/>
            <person name="Lu M."/>
            <person name="Detter J.C."/>
            <person name="Han C."/>
            <person name="Tapia R."/>
            <person name="Land M."/>
            <person name="Hauser L."/>
            <person name="Kyrpides N."/>
            <person name="Ivanova N."/>
            <person name="Pagani I."/>
            <person name="Vogl K."/>
            <person name="Liu Z."/>
            <person name="Imhoff J."/>
            <person name="Thiel V."/>
            <person name="Frigaard N.-U."/>
            <person name="Bryant D."/>
            <person name="Woyke T."/>
        </authorList>
    </citation>
    <scope>NUCLEOTIDE SEQUENCE [LARGE SCALE GENOMIC DNA]</scope>
    <source>
        <strain evidence="18 19">8321</strain>
    </source>
</reference>
<feature type="domain" description="SLBB" evidence="17">
    <location>
        <begin position="140"/>
        <end position="220"/>
    </location>
</feature>
<accession>L0GWR0</accession>
<keyword evidence="12" id="KW-0564">Palmitate</keyword>
<dbReference type="InterPro" id="IPR049712">
    <property type="entry name" value="Poly_export"/>
</dbReference>
<dbReference type="PANTHER" id="PTHR33619">
    <property type="entry name" value="POLYSACCHARIDE EXPORT PROTEIN GFCE-RELATED"/>
    <property type="match status" value="1"/>
</dbReference>
<evidence type="ECO:0000256" key="11">
    <source>
        <dbReference type="ARBA" id="ARBA00023136"/>
    </source>
</evidence>
<evidence type="ECO:0000256" key="13">
    <source>
        <dbReference type="ARBA" id="ARBA00023237"/>
    </source>
</evidence>
<evidence type="ECO:0000313" key="19">
    <source>
        <dbReference type="Proteomes" id="UP000010816"/>
    </source>
</evidence>
<evidence type="ECO:0000256" key="15">
    <source>
        <dbReference type="SAM" id="SignalP"/>
    </source>
</evidence>
<protein>
    <submittedName>
        <fullName evidence="18">Periplasmic protein involved in polysaccharide export</fullName>
    </submittedName>
</protein>
<feature type="signal peptide" evidence="15">
    <location>
        <begin position="1"/>
        <end position="19"/>
    </location>
</feature>
<keyword evidence="7 15" id="KW-0732">Signal</keyword>
<evidence type="ECO:0000256" key="6">
    <source>
        <dbReference type="ARBA" id="ARBA00022692"/>
    </source>
</evidence>
<evidence type="ECO:0000313" key="18">
    <source>
        <dbReference type="EMBL" id="AGA89805.1"/>
    </source>
</evidence>
<keyword evidence="6" id="KW-0812">Transmembrane</keyword>
<organism evidence="18 19">
    <name type="scientific">Thioflavicoccus mobilis 8321</name>
    <dbReference type="NCBI Taxonomy" id="765912"/>
    <lineage>
        <taxon>Bacteria</taxon>
        <taxon>Pseudomonadati</taxon>
        <taxon>Pseudomonadota</taxon>
        <taxon>Gammaproteobacteria</taxon>
        <taxon>Chromatiales</taxon>
        <taxon>Chromatiaceae</taxon>
        <taxon>Thioflavicoccus</taxon>
    </lineage>
</organism>
<dbReference type="Pfam" id="PF22461">
    <property type="entry name" value="SLBB_2"/>
    <property type="match status" value="1"/>
</dbReference>
<name>L0GWR0_9GAMM</name>
<keyword evidence="9" id="KW-0406">Ion transport</keyword>
<comment type="subcellular location">
    <subcellularLocation>
        <location evidence="1">Cell outer membrane</location>
        <topology evidence="1">Multi-pass membrane protein</topology>
    </subcellularLocation>
</comment>
<evidence type="ECO:0000259" key="17">
    <source>
        <dbReference type="Pfam" id="PF22461"/>
    </source>
</evidence>
<comment type="similarity">
    <text evidence="2">Belongs to the BexD/CtrA/VexA family.</text>
</comment>
<evidence type="ECO:0000256" key="10">
    <source>
        <dbReference type="ARBA" id="ARBA00023114"/>
    </source>
</evidence>
<dbReference type="Pfam" id="PF02563">
    <property type="entry name" value="Poly_export"/>
    <property type="match status" value="1"/>
</dbReference>
<keyword evidence="4" id="KW-1134">Transmembrane beta strand</keyword>
<dbReference type="InterPro" id="IPR003715">
    <property type="entry name" value="Poly_export_N"/>
</dbReference>
<keyword evidence="13" id="KW-0998">Cell outer membrane</keyword>